<proteinExistence type="inferred from homology"/>
<feature type="domain" description="Peptidoglycan recognition protein family" evidence="3">
    <location>
        <begin position="36"/>
        <end position="189"/>
    </location>
</feature>
<organism evidence="4 5">
    <name type="scientific">Barrientosiimonas humi</name>
    <dbReference type="NCBI Taxonomy" id="999931"/>
    <lineage>
        <taxon>Bacteria</taxon>
        <taxon>Bacillati</taxon>
        <taxon>Actinomycetota</taxon>
        <taxon>Actinomycetes</taxon>
        <taxon>Micrococcales</taxon>
        <taxon>Dermacoccaceae</taxon>
        <taxon>Barrientosiimonas</taxon>
    </lineage>
</organism>
<dbReference type="Gene3D" id="3.40.80.10">
    <property type="entry name" value="Peptidoglycan recognition protein-like"/>
    <property type="match status" value="1"/>
</dbReference>
<dbReference type="InterPro" id="IPR002502">
    <property type="entry name" value="Amidase_domain"/>
</dbReference>
<dbReference type="InterPro" id="IPR006311">
    <property type="entry name" value="TAT_signal"/>
</dbReference>
<dbReference type="SUPFAM" id="SSF55846">
    <property type="entry name" value="N-acetylmuramoyl-L-alanine amidase-like"/>
    <property type="match status" value="1"/>
</dbReference>
<dbReference type="PROSITE" id="PS51257">
    <property type="entry name" value="PROKAR_LIPOPROTEIN"/>
    <property type="match status" value="1"/>
</dbReference>
<dbReference type="InterPro" id="IPR015510">
    <property type="entry name" value="PGRP"/>
</dbReference>
<protein>
    <submittedName>
        <fullName evidence="4">N-acetylmuramoyl-L-alanine amidase</fullName>
    </submittedName>
</protein>
<dbReference type="Proteomes" id="UP000318336">
    <property type="component" value="Unassembled WGS sequence"/>
</dbReference>
<accession>A0A542X800</accession>
<reference evidence="4 5" key="1">
    <citation type="submission" date="2019-06" db="EMBL/GenBank/DDBJ databases">
        <title>Sequencing the genomes of 1000 actinobacteria strains.</title>
        <authorList>
            <person name="Klenk H.-P."/>
        </authorList>
    </citation>
    <scope>NUCLEOTIDE SEQUENCE [LARGE SCALE GENOMIC DNA]</scope>
    <source>
        <strain evidence="4 5">DSM 24617</strain>
    </source>
</reference>
<dbReference type="RefSeq" id="WP_142004140.1">
    <property type="nucleotide sequence ID" value="NZ_CAJTBP010000001.1"/>
</dbReference>
<comment type="caution">
    <text evidence="4">The sequence shown here is derived from an EMBL/GenBank/DDBJ whole genome shotgun (WGS) entry which is preliminary data.</text>
</comment>
<dbReference type="InterPro" id="IPR006619">
    <property type="entry name" value="PGRP_domain_met/bac"/>
</dbReference>
<feature type="domain" description="N-acetylmuramoyl-L-alanine amidase" evidence="2">
    <location>
        <begin position="46"/>
        <end position="195"/>
    </location>
</feature>
<evidence type="ECO:0000313" key="4">
    <source>
        <dbReference type="EMBL" id="TQL31977.1"/>
    </source>
</evidence>
<keyword evidence="5" id="KW-1185">Reference proteome</keyword>
<dbReference type="PANTHER" id="PTHR11022:SF41">
    <property type="entry name" value="PEPTIDOGLYCAN-RECOGNITION PROTEIN LC-RELATED"/>
    <property type="match status" value="1"/>
</dbReference>
<gene>
    <name evidence="4" type="ORF">FB554_0092</name>
</gene>
<evidence type="ECO:0000259" key="3">
    <source>
        <dbReference type="SMART" id="SM00701"/>
    </source>
</evidence>
<dbReference type="Pfam" id="PF01510">
    <property type="entry name" value="Amidase_2"/>
    <property type="match status" value="1"/>
</dbReference>
<evidence type="ECO:0000313" key="5">
    <source>
        <dbReference type="Proteomes" id="UP000318336"/>
    </source>
</evidence>
<dbReference type="SMART" id="SM00701">
    <property type="entry name" value="PGRP"/>
    <property type="match status" value="1"/>
</dbReference>
<dbReference type="CDD" id="cd06583">
    <property type="entry name" value="PGRP"/>
    <property type="match status" value="1"/>
</dbReference>
<dbReference type="InterPro" id="IPR036505">
    <property type="entry name" value="Amidase/PGRP_sf"/>
</dbReference>
<dbReference type="GO" id="GO:0008270">
    <property type="term" value="F:zinc ion binding"/>
    <property type="evidence" value="ECO:0007669"/>
    <property type="project" value="InterPro"/>
</dbReference>
<comment type="similarity">
    <text evidence="1">Belongs to the N-acetylmuramoyl-L-alanine amidase 2 family.</text>
</comment>
<dbReference type="EMBL" id="VFOK01000001">
    <property type="protein sequence ID" value="TQL31977.1"/>
    <property type="molecule type" value="Genomic_DNA"/>
</dbReference>
<name>A0A542X800_9MICO</name>
<dbReference type="PROSITE" id="PS51318">
    <property type="entry name" value="TAT"/>
    <property type="match status" value="1"/>
</dbReference>
<dbReference type="PANTHER" id="PTHR11022">
    <property type="entry name" value="PEPTIDOGLYCAN RECOGNITION PROTEIN"/>
    <property type="match status" value="1"/>
</dbReference>
<evidence type="ECO:0000256" key="1">
    <source>
        <dbReference type="ARBA" id="ARBA00007553"/>
    </source>
</evidence>
<dbReference type="GO" id="GO:0009253">
    <property type="term" value="P:peptidoglycan catabolic process"/>
    <property type="evidence" value="ECO:0007669"/>
    <property type="project" value="InterPro"/>
</dbReference>
<dbReference type="AlphaFoldDB" id="A0A542X800"/>
<evidence type="ECO:0000259" key="2">
    <source>
        <dbReference type="SMART" id="SM00644"/>
    </source>
</evidence>
<dbReference type="GO" id="GO:0008745">
    <property type="term" value="F:N-acetylmuramoyl-L-alanine amidase activity"/>
    <property type="evidence" value="ECO:0007669"/>
    <property type="project" value="InterPro"/>
</dbReference>
<dbReference type="OrthoDB" id="514320at2"/>
<dbReference type="SMART" id="SM00644">
    <property type="entry name" value="Ami_2"/>
    <property type="match status" value="1"/>
</dbReference>
<sequence length="224" mass="24058">MPSRPARRAVLGGTAGLLGVGLLGCSRSSAEPVPGPEVIGTQAWGAQEPRRRARLVGPPRTVLIHHTASANVADTSRQSAYDIARQIQRWHLANGWGDTGQHFTVSRGGFLLEGRHGTLDAVRARDGEFPFGAHSASQNRTALGIETQGTFTAALPTSAQWDALVSLCTWLCRSYDLAADAIDGHRDYEQTACPGDALFARLPDLRDAVDRELARTPSPATTRR</sequence>